<reference evidence="1" key="1">
    <citation type="submission" date="2021-01" db="UniProtKB">
        <authorList>
            <consortium name="EnsemblMetazoa"/>
        </authorList>
    </citation>
    <scope>IDENTIFICATION</scope>
    <source>
        <strain evidence="1">DH4</strain>
    </source>
</reference>
<dbReference type="RefSeq" id="XP_026298449.1">
    <property type="nucleotide sequence ID" value="XM_026442664.1"/>
</dbReference>
<evidence type="ECO:0000313" key="3">
    <source>
        <dbReference type="RefSeq" id="XP_026298449.1"/>
    </source>
</evidence>
<evidence type="ECO:0000313" key="1">
    <source>
        <dbReference type="EnsemblMetazoa" id="XP_026298449"/>
    </source>
</evidence>
<accession>A0A8B8H651</accession>
<dbReference type="AlphaFoldDB" id="A0A7M7MN62"/>
<name>A0A7M7MN62_APIME</name>
<accession>A0A7M7MN62</accession>
<gene>
    <name evidence="3" type="primary">LOC102654579</name>
</gene>
<sequence>MPRSRRIARPPNIPKKIRVVVGQFNATTCISYSPALRFPPFFFPWEYTRATTRRFDCEKDIQANTTTNQHRNGFHLVAKHSVTSFPHSVYTIIPSLPSRFQGMDLIKETWVQTKSARRTDSGKSGSRKLSRKRIGAVKPGGGGFYRFNISLFHDWTGGNAGYKEAEDTIPQRGYSEKLQAELKLKQKGARSMCPCTKESVLLILINCDSRSGGNVSFRINEDKLIRKCNTIY</sequence>
<dbReference type="EnsemblMetazoa" id="XM_026442664">
    <property type="protein sequence ID" value="XP_026298449"/>
    <property type="gene ID" value="LOC102654579"/>
</dbReference>
<reference evidence="3" key="2">
    <citation type="submission" date="2025-04" db="UniProtKB">
        <authorList>
            <consortium name="RefSeq"/>
        </authorList>
    </citation>
    <scope>IDENTIFICATION</scope>
    <source>
        <strain evidence="3">DH4</strain>
        <tissue evidence="3">Whole body</tissue>
    </source>
</reference>
<dbReference type="Proteomes" id="UP000005203">
    <property type="component" value="Linkage group LG9"/>
</dbReference>
<protein>
    <submittedName>
        <fullName evidence="3">Uncharacterized protein LOC102654579</fullName>
    </submittedName>
</protein>
<dbReference type="GeneID" id="102654579"/>
<dbReference type="KEGG" id="ame:102654579"/>
<evidence type="ECO:0000313" key="2">
    <source>
        <dbReference type="Proteomes" id="UP000005203"/>
    </source>
</evidence>
<proteinExistence type="predicted"/>
<keyword evidence="2" id="KW-1185">Reference proteome</keyword>
<organism evidence="1">
    <name type="scientific">Apis mellifera</name>
    <name type="common">Honeybee</name>
    <dbReference type="NCBI Taxonomy" id="7460"/>
    <lineage>
        <taxon>Eukaryota</taxon>
        <taxon>Metazoa</taxon>
        <taxon>Ecdysozoa</taxon>
        <taxon>Arthropoda</taxon>
        <taxon>Hexapoda</taxon>
        <taxon>Insecta</taxon>
        <taxon>Pterygota</taxon>
        <taxon>Neoptera</taxon>
        <taxon>Endopterygota</taxon>
        <taxon>Hymenoptera</taxon>
        <taxon>Apocrita</taxon>
        <taxon>Aculeata</taxon>
        <taxon>Apoidea</taxon>
        <taxon>Anthophila</taxon>
        <taxon>Apidae</taxon>
        <taxon>Apis</taxon>
    </lineage>
</organism>